<reference evidence="2" key="3">
    <citation type="submission" date="2022-04" db="EMBL/GenBank/DDBJ databases">
        <authorList>
            <person name="Liu G."/>
        </authorList>
    </citation>
    <scope>NUCLEOTIDE SEQUENCE</scope>
    <source>
        <strain evidence="2">RG22</strain>
    </source>
</reference>
<evidence type="ECO:0000313" key="4">
    <source>
        <dbReference type="Proteomes" id="UP000831485"/>
    </source>
</evidence>
<evidence type="ECO:0000313" key="3">
    <source>
        <dbReference type="Proteomes" id="UP000568888"/>
    </source>
</evidence>
<proteinExistence type="predicted"/>
<dbReference type="RefSeq" id="WP_183346514.1">
    <property type="nucleotide sequence ID" value="NZ_BLXY01000002.1"/>
</dbReference>
<evidence type="ECO:0000313" key="1">
    <source>
        <dbReference type="EMBL" id="GFO63672.1"/>
    </source>
</evidence>
<accession>A0A6V8MUD8</accession>
<sequence>MKENETLSPPFASTLMPQRMPDDRICVEYSRERGFRAYRVSEPPPQFADNNAWEAYLWVSMKPQELDVFQSKLAQYTAVVRKNAEVTGFLHKVLLETGDATLVFDQDQSHHDNLNDWEVNAWNCCSDLDAWIRDQDYEFVWDDWEDCLYTHRLEWLFFTILNTAAQVFGARRRAQPQPRWVRR</sequence>
<reference evidence="1" key="2">
    <citation type="journal article" date="2021" name="Int. J. Syst. Evol. Microbiol.">
        <title>Geomonas silvestris sp. nov., Geomonas paludis sp. nov. and Geomonas limicola sp. nov., isolated from terrestrial environments, and emended description of the genus Geomonas.</title>
        <authorList>
            <person name="Itoh H."/>
            <person name="Xu Z."/>
            <person name="Masuda Y."/>
            <person name="Ushijima N."/>
            <person name="Hayakawa C."/>
            <person name="Shiratori Y."/>
            <person name="Senoo K."/>
        </authorList>
    </citation>
    <scope>NUCLEOTIDE SEQUENCE</scope>
    <source>
        <strain evidence="1">Red736</strain>
    </source>
</reference>
<gene>
    <name evidence="1" type="ORF">GMPD_15910</name>
    <name evidence="2" type="ORF">M1B72_08790</name>
</gene>
<dbReference type="EMBL" id="CP096574">
    <property type="protein sequence ID" value="UPU37787.1"/>
    <property type="molecule type" value="Genomic_DNA"/>
</dbReference>
<organism evidence="1 3">
    <name type="scientific">Geomonas paludis</name>
    <dbReference type="NCBI Taxonomy" id="2740185"/>
    <lineage>
        <taxon>Bacteria</taxon>
        <taxon>Pseudomonadati</taxon>
        <taxon>Thermodesulfobacteriota</taxon>
        <taxon>Desulfuromonadia</taxon>
        <taxon>Geobacterales</taxon>
        <taxon>Geobacteraceae</taxon>
        <taxon>Geomonas</taxon>
    </lineage>
</organism>
<name>A0A6V8MUD8_9BACT</name>
<dbReference type="AlphaFoldDB" id="A0A6V8MUD8"/>
<dbReference type="Proteomes" id="UP000831485">
    <property type="component" value="Chromosome"/>
</dbReference>
<keyword evidence="4" id="KW-1185">Reference proteome</keyword>
<evidence type="ECO:0000313" key="2">
    <source>
        <dbReference type="EMBL" id="UPU37787.1"/>
    </source>
</evidence>
<protein>
    <submittedName>
        <fullName evidence="1">Uncharacterized protein</fullName>
    </submittedName>
</protein>
<dbReference type="Proteomes" id="UP000568888">
    <property type="component" value="Unassembled WGS sequence"/>
</dbReference>
<reference evidence="3" key="1">
    <citation type="submission" date="2020-06" db="EMBL/GenBank/DDBJ databases">
        <title>Draft genomic sequecing of Geomonas sp. Red736.</title>
        <authorList>
            <person name="Itoh H."/>
            <person name="Xu Z.X."/>
            <person name="Ushijima N."/>
            <person name="Masuda Y."/>
            <person name="Shiratori Y."/>
            <person name="Senoo K."/>
        </authorList>
    </citation>
    <scope>NUCLEOTIDE SEQUENCE [LARGE SCALE GENOMIC DNA]</scope>
    <source>
        <strain evidence="3">Red736</strain>
    </source>
</reference>
<dbReference type="EMBL" id="BLXY01000002">
    <property type="protein sequence ID" value="GFO63672.1"/>
    <property type="molecule type" value="Genomic_DNA"/>
</dbReference>